<dbReference type="Pfam" id="PF03432">
    <property type="entry name" value="Relaxase"/>
    <property type="match status" value="1"/>
</dbReference>
<dbReference type="Proteomes" id="UP000198748">
    <property type="component" value="Unassembled WGS sequence"/>
</dbReference>
<accession>A0A1G7T643</accession>
<evidence type="ECO:0000313" key="2">
    <source>
        <dbReference type="EMBL" id="SDG30756.1"/>
    </source>
</evidence>
<proteinExistence type="predicted"/>
<dbReference type="InterPro" id="IPR005094">
    <property type="entry name" value="Endonuclease_MobA/VirD2"/>
</dbReference>
<evidence type="ECO:0000313" key="3">
    <source>
        <dbReference type="Proteomes" id="UP000198748"/>
    </source>
</evidence>
<dbReference type="EMBL" id="FNAN01000017">
    <property type="protein sequence ID" value="SDG30756.1"/>
    <property type="molecule type" value="Genomic_DNA"/>
</dbReference>
<reference evidence="3" key="1">
    <citation type="submission" date="2016-10" db="EMBL/GenBank/DDBJ databases">
        <authorList>
            <person name="Varghese N."/>
            <person name="Submissions S."/>
        </authorList>
    </citation>
    <scope>NUCLEOTIDE SEQUENCE [LARGE SCALE GENOMIC DNA]</scope>
    <source>
        <strain evidence="3">DSM 25329</strain>
    </source>
</reference>
<evidence type="ECO:0000259" key="1">
    <source>
        <dbReference type="Pfam" id="PF03432"/>
    </source>
</evidence>
<organism evidence="2 3">
    <name type="scientific">Dyadobacter soli</name>
    <dbReference type="NCBI Taxonomy" id="659014"/>
    <lineage>
        <taxon>Bacteria</taxon>
        <taxon>Pseudomonadati</taxon>
        <taxon>Bacteroidota</taxon>
        <taxon>Cytophagia</taxon>
        <taxon>Cytophagales</taxon>
        <taxon>Spirosomataceae</taxon>
        <taxon>Dyadobacter</taxon>
    </lineage>
</organism>
<keyword evidence="3" id="KW-1185">Reference proteome</keyword>
<gene>
    <name evidence="2" type="ORF">SAMN04487996_117105</name>
</gene>
<dbReference type="STRING" id="659014.SAMN04487996_117105"/>
<sequence>MIGSSFGGAVRYVMQKEQAIVLHGKGVRTQDLKSAIHDFNAQRQMNPELGKAVGHLVLSWRAFDRNKLSQKIMVDRAADI</sequence>
<protein>
    <recommendedName>
        <fullName evidence="1">MobA/VirD2-like nuclease domain-containing protein</fullName>
    </recommendedName>
</protein>
<name>A0A1G7T643_9BACT</name>
<feature type="domain" description="MobA/VirD2-like nuclease" evidence="1">
    <location>
        <begin position="12"/>
        <end position="75"/>
    </location>
</feature>
<dbReference type="AlphaFoldDB" id="A0A1G7T643"/>